<protein>
    <submittedName>
        <fullName evidence="2">Uncharacterized protein</fullName>
    </submittedName>
</protein>
<organism evidence="2 3">
    <name type="scientific">Suricata suricatta</name>
    <name type="common">Meerkat</name>
    <dbReference type="NCBI Taxonomy" id="37032"/>
    <lineage>
        <taxon>Eukaryota</taxon>
        <taxon>Metazoa</taxon>
        <taxon>Chordata</taxon>
        <taxon>Craniata</taxon>
        <taxon>Vertebrata</taxon>
        <taxon>Euteleostomi</taxon>
        <taxon>Mammalia</taxon>
        <taxon>Eutheria</taxon>
        <taxon>Laurasiatheria</taxon>
        <taxon>Carnivora</taxon>
        <taxon>Feliformia</taxon>
        <taxon>Herpestidae</taxon>
        <taxon>Suricata</taxon>
    </lineage>
</organism>
<sequence length="214" mass="22395">ARAEGRQRAGGACRPQRSVIVGAGALVQSWLLKCAAEPEATNPAAEDEVARAAIERRVPLAHDIEVTPAEDRGGRPAQGRVETPAASPALPHSPAACASLAAAPKTRRRTARSGSSRGAATGLGTSCLPARDWPLGLHWWSRSCRGVTAVFPGHYHGNAGGICQNLDVVVSSAIRCQLSQDTHRLLVIMVTAGKIVHRYCSLGTLGEKGIEGPH</sequence>
<evidence type="ECO:0000313" key="2">
    <source>
        <dbReference type="Ensembl" id="ENSSSUP00005013684.1"/>
    </source>
</evidence>
<name>A0A673TXE4_SURSU</name>
<reference evidence="2 3" key="1">
    <citation type="submission" date="2019-05" db="EMBL/GenBank/DDBJ databases">
        <title>A Chromosome-scale Meerkat (S. suricatta) Genome Assembly.</title>
        <authorList>
            <person name="Dudchenko O."/>
            <person name="Lieberman Aiden E."/>
            <person name="Tung J."/>
            <person name="Barreiro L.B."/>
            <person name="Clutton-Brock T.H."/>
        </authorList>
    </citation>
    <scope>NUCLEOTIDE SEQUENCE [LARGE SCALE GENOMIC DNA]</scope>
</reference>
<feature type="region of interest" description="Disordered" evidence="1">
    <location>
        <begin position="61"/>
        <end position="93"/>
    </location>
</feature>
<keyword evidence="3" id="KW-1185">Reference proteome</keyword>
<reference evidence="2" key="3">
    <citation type="submission" date="2025-09" db="UniProtKB">
        <authorList>
            <consortium name="Ensembl"/>
        </authorList>
    </citation>
    <scope>IDENTIFICATION</scope>
</reference>
<feature type="compositionally biased region" description="Low complexity" evidence="1">
    <location>
        <begin position="84"/>
        <end position="93"/>
    </location>
</feature>
<evidence type="ECO:0000313" key="3">
    <source>
        <dbReference type="Proteomes" id="UP000472268"/>
    </source>
</evidence>
<dbReference type="Proteomes" id="UP000472268">
    <property type="component" value="Chromosome 12"/>
</dbReference>
<proteinExistence type="predicted"/>
<evidence type="ECO:0000256" key="1">
    <source>
        <dbReference type="SAM" id="MobiDB-lite"/>
    </source>
</evidence>
<reference evidence="2" key="2">
    <citation type="submission" date="2025-08" db="UniProtKB">
        <authorList>
            <consortium name="Ensembl"/>
        </authorList>
    </citation>
    <scope>IDENTIFICATION</scope>
</reference>
<dbReference type="AlphaFoldDB" id="A0A673TXE4"/>
<accession>A0A673TXE4</accession>
<feature type="region of interest" description="Disordered" evidence="1">
    <location>
        <begin position="101"/>
        <end position="120"/>
    </location>
</feature>
<feature type="compositionally biased region" description="Basic and acidic residues" evidence="1">
    <location>
        <begin position="61"/>
        <end position="74"/>
    </location>
</feature>
<dbReference type="Ensembl" id="ENSSSUT00005015618.1">
    <property type="protein sequence ID" value="ENSSSUP00005013684.1"/>
    <property type="gene ID" value="ENSSSUG00005008782.1"/>
</dbReference>